<keyword evidence="2" id="KW-1185">Reference proteome</keyword>
<dbReference type="AlphaFoldDB" id="E7FVR6"/>
<name>E7FVR6_ERYRH</name>
<evidence type="ECO:0000313" key="1">
    <source>
        <dbReference type="EMBL" id="EFY08986.1"/>
    </source>
</evidence>
<gene>
    <name evidence="1" type="ORF">HMPREF0357_11093</name>
</gene>
<organism evidence="1 2">
    <name type="scientific">Erysipelothrix rhusiopathiae ATCC 19414</name>
    <dbReference type="NCBI Taxonomy" id="525280"/>
    <lineage>
        <taxon>Bacteria</taxon>
        <taxon>Bacillati</taxon>
        <taxon>Bacillota</taxon>
        <taxon>Erysipelotrichia</taxon>
        <taxon>Erysipelotrichales</taxon>
        <taxon>Erysipelotrichaceae</taxon>
        <taxon>Erysipelothrix</taxon>
    </lineage>
</organism>
<comment type="caution">
    <text evidence="1">The sequence shown here is derived from an EMBL/GenBank/DDBJ whole genome shotgun (WGS) entry which is preliminary data.</text>
</comment>
<sequence>MDGASQIAHWIATGKPEVNNLLGNKETGTDILEIREKYQNRR</sequence>
<reference evidence="1" key="1">
    <citation type="submission" date="2011-01" db="EMBL/GenBank/DDBJ databases">
        <authorList>
            <person name="Muzny D."/>
            <person name="Qin X."/>
            <person name="Buhay C."/>
            <person name="Dugan-Rocha S."/>
            <person name="Ding Y."/>
            <person name="Chen G."/>
            <person name="Hawes A."/>
            <person name="Holder M."/>
            <person name="Jhangiani S."/>
            <person name="Johnson A."/>
            <person name="Khan Z."/>
            <person name="Li Z."/>
            <person name="Liu W."/>
            <person name="Liu X."/>
            <person name="Perez L."/>
            <person name="Shen H."/>
            <person name="Wang Q."/>
            <person name="Watt J."/>
            <person name="Xi L."/>
            <person name="Xin Y."/>
            <person name="Zhou J."/>
            <person name="Deng J."/>
            <person name="Jiang H."/>
            <person name="Liu Y."/>
            <person name="Qu J."/>
            <person name="Song X.-Z."/>
            <person name="Zhang L."/>
            <person name="Villasana D."/>
            <person name="Johnson A."/>
            <person name="Liu J."/>
            <person name="Liyanage D."/>
            <person name="Lorensuhewa L."/>
            <person name="Robinson T."/>
            <person name="Song A."/>
            <person name="Song B.-B."/>
            <person name="Dinh H."/>
            <person name="Thornton R."/>
            <person name="Coyle M."/>
            <person name="Francisco L."/>
            <person name="Jackson L."/>
            <person name="Javaid M."/>
            <person name="Korchina V."/>
            <person name="Kovar C."/>
            <person name="Mata R."/>
            <person name="Mathew T."/>
            <person name="Ngo R."/>
            <person name="Nguyen L."/>
            <person name="Nguyen N."/>
            <person name="Okwuonu G."/>
            <person name="Ongeri F."/>
            <person name="Pham C."/>
            <person name="Simmons D."/>
            <person name="Wilczek-Boney K."/>
            <person name="Hale W."/>
            <person name="Jakkamsetti A."/>
            <person name="Pham P."/>
            <person name="Ruth R."/>
            <person name="San Lucas F."/>
            <person name="Warren J."/>
            <person name="Zhang J."/>
            <person name="Zhao Z."/>
            <person name="Zhou C."/>
            <person name="Zhu D."/>
            <person name="Lee S."/>
            <person name="Bess C."/>
            <person name="Blankenburg K."/>
            <person name="Forbes L."/>
            <person name="Fu Q."/>
            <person name="Gubbala S."/>
            <person name="Hirani K."/>
            <person name="Jayaseelan J.C."/>
            <person name="Lara F."/>
            <person name="Munidasa M."/>
            <person name="Palculict T."/>
            <person name="Patil S."/>
            <person name="Pu L.-L."/>
            <person name="Saada N."/>
            <person name="Tang L."/>
            <person name="Weissenberger G."/>
            <person name="Zhu Y."/>
            <person name="Hemphill L."/>
            <person name="Shang Y."/>
            <person name="Youmans B."/>
            <person name="Ayvaz T."/>
            <person name="Ross M."/>
            <person name="Santibanez J."/>
            <person name="Aqrawi P."/>
            <person name="Gross S."/>
            <person name="Joshi V."/>
            <person name="Fowler G."/>
            <person name="Nazareth L."/>
            <person name="Reid J."/>
            <person name="Worley K."/>
            <person name="Petrosino J."/>
            <person name="Highlander S."/>
            <person name="Gibbs R."/>
        </authorList>
    </citation>
    <scope>NUCLEOTIDE SEQUENCE [LARGE SCALE GENOMIC DNA]</scope>
    <source>
        <strain evidence="1">ATCC 19414</strain>
    </source>
</reference>
<protein>
    <submittedName>
        <fullName evidence="1">Uncharacterized protein</fullName>
    </submittedName>
</protein>
<dbReference type="EMBL" id="ACLK02000002">
    <property type="protein sequence ID" value="EFY08986.1"/>
    <property type="molecule type" value="Genomic_DNA"/>
</dbReference>
<accession>E7FVR6</accession>
<dbReference type="Proteomes" id="UP000003028">
    <property type="component" value="Unassembled WGS sequence"/>
</dbReference>
<evidence type="ECO:0000313" key="2">
    <source>
        <dbReference type="Proteomes" id="UP000003028"/>
    </source>
</evidence>
<proteinExistence type="predicted"/>